<dbReference type="EMBL" id="BARU01018299">
    <property type="protein sequence ID" value="GAH54841.1"/>
    <property type="molecule type" value="Genomic_DNA"/>
</dbReference>
<dbReference type="AlphaFoldDB" id="X1GAA1"/>
<dbReference type="SUPFAM" id="SSF48452">
    <property type="entry name" value="TPR-like"/>
    <property type="match status" value="1"/>
</dbReference>
<protein>
    <recommendedName>
        <fullName evidence="2">Tetratricopeptide repeat protein</fullName>
    </recommendedName>
</protein>
<reference evidence="1" key="1">
    <citation type="journal article" date="2014" name="Front. Microbiol.">
        <title>High frequency of phylogenetically diverse reductive dehalogenase-homologous genes in deep subseafloor sedimentary metagenomes.</title>
        <authorList>
            <person name="Kawai M."/>
            <person name="Futagami T."/>
            <person name="Toyoda A."/>
            <person name="Takaki Y."/>
            <person name="Nishi S."/>
            <person name="Hori S."/>
            <person name="Arai W."/>
            <person name="Tsubouchi T."/>
            <person name="Morono Y."/>
            <person name="Uchiyama I."/>
            <person name="Ito T."/>
            <person name="Fujiyama A."/>
            <person name="Inagaki F."/>
            <person name="Takami H."/>
        </authorList>
    </citation>
    <scope>NUCLEOTIDE SEQUENCE</scope>
    <source>
        <strain evidence="1">Expedition CK06-06</strain>
    </source>
</reference>
<gene>
    <name evidence="1" type="ORF">S03H2_30260</name>
</gene>
<name>X1GAA1_9ZZZZ</name>
<dbReference type="InterPro" id="IPR011990">
    <property type="entry name" value="TPR-like_helical_dom_sf"/>
</dbReference>
<evidence type="ECO:0008006" key="2">
    <source>
        <dbReference type="Google" id="ProtNLM"/>
    </source>
</evidence>
<dbReference type="Gene3D" id="1.25.40.10">
    <property type="entry name" value="Tetratricopeptide repeat domain"/>
    <property type="match status" value="1"/>
</dbReference>
<organism evidence="1">
    <name type="scientific">marine sediment metagenome</name>
    <dbReference type="NCBI Taxonomy" id="412755"/>
    <lineage>
        <taxon>unclassified sequences</taxon>
        <taxon>metagenomes</taxon>
        <taxon>ecological metagenomes</taxon>
    </lineage>
</organism>
<sequence length="182" mass="21096">GKIFYYDRFNIFFDEAAIIQSITVYICEEKRFTVSEIEDVLLDLDEYKTVDYEKAIQVLQGTLKVLTLDDFPIQYAVIQSNLGKAYDHLAELKDKAVNCEKAIQAYKEALKVYTLDDFPKKYAVIQGNLGFAYGHLAELKDKAVNCEKAIQAFKEALKVYTKEEFPEVYRIIEENIKNVYEL</sequence>
<accession>X1GAA1</accession>
<evidence type="ECO:0000313" key="1">
    <source>
        <dbReference type="EMBL" id="GAH54841.1"/>
    </source>
</evidence>
<proteinExistence type="predicted"/>
<feature type="non-terminal residue" evidence="1">
    <location>
        <position position="1"/>
    </location>
</feature>
<comment type="caution">
    <text evidence="1">The sequence shown here is derived from an EMBL/GenBank/DDBJ whole genome shotgun (WGS) entry which is preliminary data.</text>
</comment>